<evidence type="ECO:0000256" key="9">
    <source>
        <dbReference type="SAM" id="Coils"/>
    </source>
</evidence>
<evidence type="ECO:0000256" key="8">
    <source>
        <dbReference type="ARBA" id="ARBA00023012"/>
    </source>
</evidence>
<protein>
    <recommendedName>
        <fullName evidence="2">histidine kinase</fullName>
        <ecNumber evidence="2">2.7.13.3</ecNumber>
    </recommendedName>
</protein>
<evidence type="ECO:0000256" key="5">
    <source>
        <dbReference type="ARBA" id="ARBA00022741"/>
    </source>
</evidence>
<feature type="transmembrane region" description="Helical" evidence="10">
    <location>
        <begin position="34"/>
        <end position="51"/>
    </location>
</feature>
<dbReference type="GO" id="GO:0000155">
    <property type="term" value="F:phosphorelay sensor kinase activity"/>
    <property type="evidence" value="ECO:0007669"/>
    <property type="project" value="InterPro"/>
</dbReference>
<dbReference type="InterPro" id="IPR036890">
    <property type="entry name" value="HATPase_C_sf"/>
</dbReference>
<reference evidence="12 13" key="1">
    <citation type="submission" date="2020-02" db="EMBL/GenBank/DDBJ databases">
        <authorList>
            <person name="Li X.-J."/>
            <person name="Feng X.-M."/>
        </authorList>
    </citation>
    <scope>NUCLEOTIDE SEQUENCE [LARGE SCALE GENOMIC DNA]</scope>
    <source>
        <strain evidence="12 13">CGMCC 4.7225</strain>
    </source>
</reference>
<dbReference type="EC" id="2.7.13.3" evidence="2"/>
<dbReference type="GO" id="GO:0016020">
    <property type="term" value="C:membrane"/>
    <property type="evidence" value="ECO:0007669"/>
    <property type="project" value="InterPro"/>
</dbReference>
<evidence type="ECO:0000313" key="12">
    <source>
        <dbReference type="EMBL" id="NED95432.1"/>
    </source>
</evidence>
<dbReference type="SMART" id="SM00387">
    <property type="entry name" value="HATPase_c"/>
    <property type="match status" value="1"/>
</dbReference>
<dbReference type="Pfam" id="PF02518">
    <property type="entry name" value="HATPase_c"/>
    <property type="match status" value="1"/>
</dbReference>
<evidence type="ECO:0000256" key="2">
    <source>
        <dbReference type="ARBA" id="ARBA00012438"/>
    </source>
</evidence>
<keyword evidence="3" id="KW-0597">Phosphoprotein</keyword>
<organism evidence="12 13">
    <name type="scientific">Phytoactinopolyspora alkaliphila</name>
    <dbReference type="NCBI Taxonomy" id="1783498"/>
    <lineage>
        <taxon>Bacteria</taxon>
        <taxon>Bacillati</taxon>
        <taxon>Actinomycetota</taxon>
        <taxon>Actinomycetes</taxon>
        <taxon>Jiangellales</taxon>
        <taxon>Jiangellaceae</taxon>
        <taxon>Phytoactinopolyspora</taxon>
    </lineage>
</organism>
<evidence type="ECO:0000256" key="6">
    <source>
        <dbReference type="ARBA" id="ARBA00022777"/>
    </source>
</evidence>
<evidence type="ECO:0000256" key="7">
    <source>
        <dbReference type="ARBA" id="ARBA00022840"/>
    </source>
</evidence>
<keyword evidence="10" id="KW-0472">Membrane</keyword>
<dbReference type="Proteomes" id="UP000469185">
    <property type="component" value="Unassembled WGS sequence"/>
</dbReference>
<feature type="transmembrane region" description="Helical" evidence="10">
    <location>
        <begin position="106"/>
        <end position="125"/>
    </location>
</feature>
<dbReference type="EMBL" id="JAAGOB010000004">
    <property type="protein sequence ID" value="NED95432.1"/>
    <property type="molecule type" value="Genomic_DNA"/>
</dbReference>
<accession>A0A6N9YKE5</accession>
<evidence type="ECO:0000313" key="13">
    <source>
        <dbReference type="Proteomes" id="UP000469185"/>
    </source>
</evidence>
<dbReference type="InterPro" id="IPR003594">
    <property type="entry name" value="HATPase_dom"/>
</dbReference>
<comment type="caution">
    <text evidence="12">The sequence shown here is derived from an EMBL/GenBank/DDBJ whole genome shotgun (WGS) entry which is preliminary data.</text>
</comment>
<feature type="transmembrane region" description="Helical" evidence="10">
    <location>
        <begin position="56"/>
        <end position="76"/>
    </location>
</feature>
<keyword evidence="5" id="KW-0547">Nucleotide-binding</keyword>
<evidence type="ECO:0000256" key="4">
    <source>
        <dbReference type="ARBA" id="ARBA00022679"/>
    </source>
</evidence>
<dbReference type="AlphaFoldDB" id="A0A6N9YKE5"/>
<evidence type="ECO:0000256" key="3">
    <source>
        <dbReference type="ARBA" id="ARBA00022553"/>
    </source>
</evidence>
<feature type="transmembrane region" description="Helical" evidence="10">
    <location>
        <begin position="131"/>
        <end position="149"/>
    </location>
</feature>
<keyword evidence="7" id="KW-0067">ATP-binding</keyword>
<sequence length="385" mass="41397">MDLNLLGGRWLLVVTGLLAAIFVASAWADGELDRASAGVLIAVNTVPLLLIKRNPLLVVLIFAIAYPVWLGALGGVAREGHFLQSLPTLLALYATGAWRRSLWLRALGLVTPAWMLLAVGVGMWSIELDEIFYVVAVLVISWGFGVVDARRRAYAEQLETRTRELEQARRALAEQELADERARIARELHDVVAHAMSVITVQAGVGGHLLADRPQRAADALAVIERTGREALAELRRMLVVLRPDAATGPHPPQPGIADLPGLVDNARAAGLQVVVSRTGAWPTLPTGLDLAVYRVIQEALTNAAKHAQDSRVELHLTGTRDRISIDVVDDGPGNPQVRRGQGLTGMAERVALYDGTLAVDGTGGGFRLRASFPIAPDTAVEGRR</sequence>
<gene>
    <name evidence="12" type="ORF">G1H11_08900</name>
</gene>
<keyword evidence="6 12" id="KW-0418">Kinase</keyword>
<feature type="domain" description="Histidine kinase/HSP90-like ATPase" evidence="11">
    <location>
        <begin position="288"/>
        <end position="377"/>
    </location>
</feature>
<keyword evidence="13" id="KW-1185">Reference proteome</keyword>
<dbReference type="Pfam" id="PF07730">
    <property type="entry name" value="HisKA_3"/>
    <property type="match status" value="1"/>
</dbReference>
<dbReference type="SUPFAM" id="SSF55874">
    <property type="entry name" value="ATPase domain of HSP90 chaperone/DNA topoisomerase II/histidine kinase"/>
    <property type="match status" value="1"/>
</dbReference>
<feature type="coiled-coil region" evidence="9">
    <location>
        <begin position="151"/>
        <end position="183"/>
    </location>
</feature>
<proteinExistence type="predicted"/>
<keyword evidence="10" id="KW-0812">Transmembrane</keyword>
<keyword evidence="10" id="KW-1133">Transmembrane helix</keyword>
<dbReference type="PANTHER" id="PTHR24421">
    <property type="entry name" value="NITRATE/NITRITE SENSOR PROTEIN NARX-RELATED"/>
    <property type="match status" value="1"/>
</dbReference>
<evidence type="ECO:0000256" key="1">
    <source>
        <dbReference type="ARBA" id="ARBA00000085"/>
    </source>
</evidence>
<keyword evidence="8" id="KW-0902">Two-component regulatory system</keyword>
<dbReference type="RefSeq" id="WP_163818184.1">
    <property type="nucleotide sequence ID" value="NZ_JAAGOB010000004.1"/>
</dbReference>
<dbReference type="InterPro" id="IPR050482">
    <property type="entry name" value="Sensor_HK_TwoCompSys"/>
</dbReference>
<dbReference type="Gene3D" id="1.20.5.1930">
    <property type="match status" value="1"/>
</dbReference>
<evidence type="ECO:0000259" key="11">
    <source>
        <dbReference type="SMART" id="SM00387"/>
    </source>
</evidence>
<keyword evidence="4" id="KW-0808">Transferase</keyword>
<feature type="transmembrane region" description="Helical" evidence="10">
    <location>
        <begin position="7"/>
        <end position="28"/>
    </location>
</feature>
<dbReference type="CDD" id="cd16917">
    <property type="entry name" value="HATPase_UhpB-NarQ-NarX-like"/>
    <property type="match status" value="1"/>
</dbReference>
<dbReference type="Gene3D" id="3.30.565.10">
    <property type="entry name" value="Histidine kinase-like ATPase, C-terminal domain"/>
    <property type="match status" value="1"/>
</dbReference>
<dbReference type="PANTHER" id="PTHR24421:SF10">
    <property type="entry name" value="NITRATE_NITRITE SENSOR PROTEIN NARQ"/>
    <property type="match status" value="1"/>
</dbReference>
<comment type="catalytic activity">
    <reaction evidence="1">
        <text>ATP + protein L-histidine = ADP + protein N-phospho-L-histidine.</text>
        <dbReference type="EC" id="2.7.13.3"/>
    </reaction>
</comment>
<dbReference type="InterPro" id="IPR011712">
    <property type="entry name" value="Sig_transdc_His_kin_sub3_dim/P"/>
</dbReference>
<dbReference type="GO" id="GO:0046983">
    <property type="term" value="F:protein dimerization activity"/>
    <property type="evidence" value="ECO:0007669"/>
    <property type="project" value="InterPro"/>
</dbReference>
<name>A0A6N9YKE5_9ACTN</name>
<dbReference type="GO" id="GO:0005524">
    <property type="term" value="F:ATP binding"/>
    <property type="evidence" value="ECO:0007669"/>
    <property type="project" value="UniProtKB-KW"/>
</dbReference>
<keyword evidence="9" id="KW-0175">Coiled coil</keyword>
<evidence type="ECO:0000256" key="10">
    <source>
        <dbReference type="SAM" id="Phobius"/>
    </source>
</evidence>